<feature type="transmembrane region" description="Helical" evidence="5">
    <location>
        <begin position="40"/>
        <end position="60"/>
    </location>
</feature>
<accession>A0AAE2BK35</accession>
<keyword evidence="2 5" id="KW-0812">Transmembrane</keyword>
<evidence type="ECO:0000313" key="6">
    <source>
        <dbReference type="EMBL" id="KAK4388293.1"/>
    </source>
</evidence>
<evidence type="ECO:0000256" key="3">
    <source>
        <dbReference type="ARBA" id="ARBA00022989"/>
    </source>
</evidence>
<feature type="transmembrane region" description="Helical" evidence="5">
    <location>
        <begin position="75"/>
        <end position="106"/>
    </location>
</feature>
<sequence>MAGFSTANNVDVEAGGKRGGRLYPGMQEDPMLRWAFIRKVYSILCLQFILVVGVAFAMLLTPPVRDFLRTPNGRYVMIALILVTFVCHAVIVAASLTLLIVVALTMFTFVAAKMGYDFHFLGPFLLCAVLLLVTFGLMRTDLDVCANQWQLMSQHVPTGGSLNYLSYGPMVQQVIGCLTALVFSGFIIYDTDNVIKRFNYDQYIDGAACLFSDMINLFLSLLSILQSVEKCPTLSITYCENRQGADMALNGSAGTWIIGACFWHCSHLLA</sequence>
<organism evidence="6 7">
    <name type="scientific">Sesamum angolense</name>
    <dbReference type="NCBI Taxonomy" id="2727404"/>
    <lineage>
        <taxon>Eukaryota</taxon>
        <taxon>Viridiplantae</taxon>
        <taxon>Streptophyta</taxon>
        <taxon>Embryophyta</taxon>
        <taxon>Tracheophyta</taxon>
        <taxon>Spermatophyta</taxon>
        <taxon>Magnoliopsida</taxon>
        <taxon>eudicotyledons</taxon>
        <taxon>Gunneridae</taxon>
        <taxon>Pentapetalae</taxon>
        <taxon>asterids</taxon>
        <taxon>lamiids</taxon>
        <taxon>Lamiales</taxon>
        <taxon>Pedaliaceae</taxon>
        <taxon>Sesamum</taxon>
    </lineage>
</organism>
<evidence type="ECO:0000256" key="1">
    <source>
        <dbReference type="ARBA" id="ARBA00004141"/>
    </source>
</evidence>
<comment type="caution">
    <text evidence="6">The sequence shown here is derived from an EMBL/GenBank/DDBJ whole genome shotgun (WGS) entry which is preliminary data.</text>
</comment>
<dbReference type="GO" id="GO:0016020">
    <property type="term" value="C:membrane"/>
    <property type="evidence" value="ECO:0007669"/>
    <property type="project" value="UniProtKB-SubCell"/>
</dbReference>
<feature type="transmembrane region" description="Helical" evidence="5">
    <location>
        <begin position="118"/>
        <end position="138"/>
    </location>
</feature>
<dbReference type="AlphaFoldDB" id="A0AAE2BK35"/>
<reference evidence="6" key="1">
    <citation type="submission" date="2020-06" db="EMBL/GenBank/DDBJ databases">
        <authorList>
            <person name="Li T."/>
            <person name="Hu X."/>
            <person name="Zhang T."/>
            <person name="Song X."/>
            <person name="Zhang H."/>
            <person name="Dai N."/>
            <person name="Sheng W."/>
            <person name="Hou X."/>
            <person name="Wei L."/>
        </authorList>
    </citation>
    <scope>NUCLEOTIDE SEQUENCE</scope>
    <source>
        <strain evidence="6">K16</strain>
        <tissue evidence="6">Leaf</tissue>
    </source>
</reference>
<feature type="transmembrane region" description="Helical" evidence="5">
    <location>
        <begin position="170"/>
        <end position="191"/>
    </location>
</feature>
<name>A0AAE2BK35_9LAMI</name>
<dbReference type="InterPro" id="IPR006214">
    <property type="entry name" value="Bax_inhibitor_1-related"/>
</dbReference>
<dbReference type="Proteomes" id="UP001289374">
    <property type="component" value="Unassembled WGS sequence"/>
</dbReference>
<keyword evidence="3 5" id="KW-1133">Transmembrane helix</keyword>
<comment type="similarity">
    <text evidence="5">Belongs to the BI1 family.</text>
</comment>
<dbReference type="EMBL" id="JACGWL010000014">
    <property type="protein sequence ID" value="KAK4388293.1"/>
    <property type="molecule type" value="Genomic_DNA"/>
</dbReference>
<protein>
    <submittedName>
        <fullName evidence="6">Protein LIFEGUARD 4</fullName>
    </submittedName>
</protein>
<reference evidence="6" key="2">
    <citation type="journal article" date="2024" name="Plant">
        <title>Genomic evolution and insights into agronomic trait innovations of Sesamum species.</title>
        <authorList>
            <person name="Miao H."/>
            <person name="Wang L."/>
            <person name="Qu L."/>
            <person name="Liu H."/>
            <person name="Sun Y."/>
            <person name="Le M."/>
            <person name="Wang Q."/>
            <person name="Wei S."/>
            <person name="Zheng Y."/>
            <person name="Lin W."/>
            <person name="Duan Y."/>
            <person name="Cao H."/>
            <person name="Xiong S."/>
            <person name="Wang X."/>
            <person name="Wei L."/>
            <person name="Li C."/>
            <person name="Ma Q."/>
            <person name="Ju M."/>
            <person name="Zhao R."/>
            <person name="Li G."/>
            <person name="Mu C."/>
            <person name="Tian Q."/>
            <person name="Mei H."/>
            <person name="Zhang T."/>
            <person name="Gao T."/>
            <person name="Zhang H."/>
        </authorList>
    </citation>
    <scope>NUCLEOTIDE SEQUENCE</scope>
    <source>
        <strain evidence="6">K16</strain>
    </source>
</reference>
<evidence type="ECO:0000256" key="4">
    <source>
        <dbReference type="ARBA" id="ARBA00023136"/>
    </source>
</evidence>
<evidence type="ECO:0000256" key="5">
    <source>
        <dbReference type="RuleBase" id="RU004379"/>
    </source>
</evidence>
<comment type="subcellular location">
    <subcellularLocation>
        <location evidence="1">Membrane</location>
        <topology evidence="1">Multi-pass membrane protein</topology>
    </subcellularLocation>
</comment>
<dbReference type="Pfam" id="PF01027">
    <property type="entry name" value="Bax1-I"/>
    <property type="match status" value="1"/>
</dbReference>
<dbReference type="PANTHER" id="PTHR23291">
    <property type="entry name" value="BAX INHIBITOR-RELATED"/>
    <property type="match status" value="1"/>
</dbReference>
<comment type="caution">
    <text evidence="5">Lacks conserved residue(s) required for the propagation of feature annotation.</text>
</comment>
<keyword evidence="7" id="KW-1185">Reference proteome</keyword>
<evidence type="ECO:0000313" key="7">
    <source>
        <dbReference type="Proteomes" id="UP001289374"/>
    </source>
</evidence>
<keyword evidence="4 5" id="KW-0472">Membrane</keyword>
<gene>
    <name evidence="6" type="ORF">Sango_2435900</name>
</gene>
<proteinExistence type="inferred from homology"/>
<dbReference type="PANTHER" id="PTHR23291:SF121">
    <property type="entry name" value="BI1-LIKE PROTEIN"/>
    <property type="match status" value="1"/>
</dbReference>
<evidence type="ECO:0000256" key="2">
    <source>
        <dbReference type="ARBA" id="ARBA00022692"/>
    </source>
</evidence>